<accession>A0A1F4ZDZ2</accession>
<evidence type="ECO:0000313" key="3">
    <source>
        <dbReference type="Proteomes" id="UP000177080"/>
    </source>
</evidence>
<dbReference type="AlphaFoldDB" id="A0A1F4ZDZ2"/>
<dbReference type="Proteomes" id="UP000177080">
    <property type="component" value="Unassembled WGS sequence"/>
</dbReference>
<gene>
    <name evidence="2" type="ORF">A2989_05130</name>
</gene>
<comment type="caution">
    <text evidence="2">The sequence shown here is derived from an EMBL/GenBank/DDBJ whole genome shotgun (WGS) entry which is preliminary data.</text>
</comment>
<organism evidence="2 3">
    <name type="scientific">Candidatus Amesbacteria bacterium RIFCSPLOWO2_01_FULL_48_25</name>
    <dbReference type="NCBI Taxonomy" id="1797259"/>
    <lineage>
        <taxon>Bacteria</taxon>
        <taxon>Candidatus Amesiibacteriota</taxon>
    </lineage>
</organism>
<dbReference type="EMBL" id="MEXN01000001">
    <property type="protein sequence ID" value="OGD04385.1"/>
    <property type="molecule type" value="Genomic_DNA"/>
</dbReference>
<dbReference type="STRING" id="1797259.A2989_05130"/>
<dbReference type="SUPFAM" id="SSF88697">
    <property type="entry name" value="PUA domain-like"/>
    <property type="match status" value="1"/>
</dbReference>
<feature type="domain" description="ASCH" evidence="1">
    <location>
        <begin position="7"/>
        <end position="110"/>
    </location>
</feature>
<dbReference type="InterPro" id="IPR015947">
    <property type="entry name" value="PUA-like_sf"/>
</dbReference>
<reference evidence="2 3" key="1">
    <citation type="journal article" date="2016" name="Nat. Commun.">
        <title>Thousands of microbial genomes shed light on interconnected biogeochemical processes in an aquifer system.</title>
        <authorList>
            <person name="Anantharaman K."/>
            <person name="Brown C.T."/>
            <person name="Hug L.A."/>
            <person name="Sharon I."/>
            <person name="Castelle C.J."/>
            <person name="Probst A.J."/>
            <person name="Thomas B.C."/>
            <person name="Singh A."/>
            <person name="Wilkins M.J."/>
            <person name="Karaoz U."/>
            <person name="Brodie E.L."/>
            <person name="Williams K.H."/>
            <person name="Hubbard S.S."/>
            <person name="Banfield J.F."/>
        </authorList>
    </citation>
    <scope>NUCLEOTIDE SEQUENCE [LARGE SCALE GENOMIC DNA]</scope>
</reference>
<dbReference type="InterPro" id="IPR007374">
    <property type="entry name" value="ASCH_domain"/>
</dbReference>
<evidence type="ECO:0000313" key="2">
    <source>
        <dbReference type="EMBL" id="OGD04385.1"/>
    </source>
</evidence>
<sequence length="112" mass="13213">MNGGKTIKFSSQLVPLIISGEKTATWRLWDDKDFQVGDVVIFIKKPEMLPFAEAELVNVKEKLFGQIRENDNDFMGHEQYPDMYRAYSDYYGRKVERDTLVKIIRFKILKFL</sequence>
<evidence type="ECO:0000259" key="1">
    <source>
        <dbReference type="SMART" id="SM01022"/>
    </source>
</evidence>
<dbReference type="Gene3D" id="2.30.130.30">
    <property type="entry name" value="Hypothetical protein"/>
    <property type="match status" value="1"/>
</dbReference>
<dbReference type="Pfam" id="PF04266">
    <property type="entry name" value="ASCH"/>
    <property type="match status" value="1"/>
</dbReference>
<proteinExistence type="predicted"/>
<name>A0A1F4ZDZ2_9BACT</name>
<protein>
    <recommendedName>
        <fullName evidence="1">ASCH domain-containing protein</fullName>
    </recommendedName>
</protein>
<dbReference type="SMART" id="SM01022">
    <property type="entry name" value="ASCH"/>
    <property type="match status" value="1"/>
</dbReference>